<accession>A0AAN8YA98</accession>
<name>A0AAN8YA98_SOLBU</name>
<keyword evidence="1" id="KW-0812">Transmembrane</keyword>
<keyword evidence="1" id="KW-0472">Membrane</keyword>
<evidence type="ECO:0000313" key="3">
    <source>
        <dbReference type="Proteomes" id="UP001371456"/>
    </source>
</evidence>
<comment type="caution">
    <text evidence="2">The sequence shown here is derived from an EMBL/GenBank/DDBJ whole genome shotgun (WGS) entry which is preliminary data.</text>
</comment>
<organism evidence="2 3">
    <name type="scientific">Solanum bulbocastanum</name>
    <name type="common">Wild potato</name>
    <dbReference type="NCBI Taxonomy" id="147425"/>
    <lineage>
        <taxon>Eukaryota</taxon>
        <taxon>Viridiplantae</taxon>
        <taxon>Streptophyta</taxon>
        <taxon>Embryophyta</taxon>
        <taxon>Tracheophyta</taxon>
        <taxon>Spermatophyta</taxon>
        <taxon>Magnoliopsida</taxon>
        <taxon>eudicotyledons</taxon>
        <taxon>Gunneridae</taxon>
        <taxon>Pentapetalae</taxon>
        <taxon>asterids</taxon>
        <taxon>lamiids</taxon>
        <taxon>Solanales</taxon>
        <taxon>Solanaceae</taxon>
        <taxon>Solanoideae</taxon>
        <taxon>Solaneae</taxon>
        <taxon>Solanum</taxon>
    </lineage>
</organism>
<keyword evidence="1" id="KW-1133">Transmembrane helix</keyword>
<reference evidence="2 3" key="1">
    <citation type="submission" date="2024-02" db="EMBL/GenBank/DDBJ databases">
        <title>de novo genome assembly of Solanum bulbocastanum strain 11H21.</title>
        <authorList>
            <person name="Hosaka A.J."/>
        </authorList>
    </citation>
    <scope>NUCLEOTIDE SEQUENCE [LARGE SCALE GENOMIC DNA]</scope>
    <source>
        <tissue evidence="2">Young leaves</tissue>
    </source>
</reference>
<evidence type="ECO:0000256" key="1">
    <source>
        <dbReference type="SAM" id="Phobius"/>
    </source>
</evidence>
<evidence type="ECO:0000313" key="2">
    <source>
        <dbReference type="EMBL" id="KAK6782218.1"/>
    </source>
</evidence>
<gene>
    <name evidence="2" type="ORF">RDI58_020014</name>
</gene>
<dbReference type="Proteomes" id="UP001371456">
    <property type="component" value="Unassembled WGS sequence"/>
</dbReference>
<keyword evidence="3" id="KW-1185">Reference proteome</keyword>
<dbReference type="AlphaFoldDB" id="A0AAN8YA98"/>
<protein>
    <submittedName>
        <fullName evidence="2">Uncharacterized protein</fullName>
    </submittedName>
</protein>
<dbReference type="EMBL" id="JBANQN010000008">
    <property type="protein sequence ID" value="KAK6782218.1"/>
    <property type="molecule type" value="Genomic_DNA"/>
</dbReference>
<feature type="transmembrane region" description="Helical" evidence="1">
    <location>
        <begin position="99"/>
        <end position="118"/>
    </location>
</feature>
<sequence length="173" mass="20898">MKKLMWWCAWSTYEEEFNDQLTTLGTVSEMAAKELIGYPPKKWCRAYFDTKCKNQMVDNNFTESFNKWILEARHKPIIKMLEEIRVKVFNYYFVFDKCFSLLEFLSLILLSIFCIYNIDVYKIVSTTLTSFSNFCFTVHFFLFPVLCHKLRKHLKKFFSHHCYLVLVVIYYIS</sequence>
<feature type="transmembrane region" description="Helical" evidence="1">
    <location>
        <begin position="130"/>
        <end position="147"/>
    </location>
</feature>
<proteinExistence type="predicted"/>